<keyword evidence="3" id="KW-0812">Transmembrane</keyword>
<dbReference type="NCBIfam" id="TIGR01760">
    <property type="entry name" value="tape_meas_TP901"/>
    <property type="match status" value="1"/>
</dbReference>
<keyword evidence="3" id="KW-1133">Transmembrane helix</keyword>
<feature type="transmembrane region" description="Helical" evidence="3">
    <location>
        <begin position="510"/>
        <end position="536"/>
    </location>
</feature>
<feature type="domain" description="Phage tail tape measure protein" evidence="4">
    <location>
        <begin position="193"/>
        <end position="343"/>
    </location>
</feature>
<reference evidence="5 6" key="1">
    <citation type="submission" date="2019-10" db="EMBL/GenBank/DDBJ databases">
        <title>Draft Genome Sequence of Cytophagaceae sp. SJW1-29.</title>
        <authorList>
            <person name="Choi A."/>
        </authorList>
    </citation>
    <scope>NUCLEOTIDE SEQUENCE [LARGE SCALE GENOMIC DNA]</scope>
    <source>
        <strain evidence="5 6">SJW1-29</strain>
    </source>
</reference>
<evidence type="ECO:0000256" key="3">
    <source>
        <dbReference type="SAM" id="Phobius"/>
    </source>
</evidence>
<dbReference type="InterPro" id="IPR010090">
    <property type="entry name" value="Phage_tape_meas"/>
</dbReference>
<keyword evidence="3" id="KW-0472">Membrane</keyword>
<evidence type="ECO:0000256" key="1">
    <source>
        <dbReference type="ARBA" id="ARBA00022612"/>
    </source>
</evidence>
<feature type="coiled-coil region" evidence="2">
    <location>
        <begin position="629"/>
        <end position="656"/>
    </location>
</feature>
<proteinExistence type="predicted"/>
<gene>
    <name evidence="5" type="ORF">GBK04_27160</name>
</gene>
<evidence type="ECO:0000313" key="6">
    <source>
        <dbReference type="Proteomes" id="UP000479293"/>
    </source>
</evidence>
<sequence>MQLVENSVWNLDINGKPALNALGELEQKLQETKKAQAELQRGTKEWAESQKEIKALEAEISRVRETMGQAGMTVKQLEGYARQLGKEIKDLTPGTDEYIKKTEELKEVNTRLSNVRKDVRAVADEASGSQGIWSNLKSWIMGAFVMSVVVEAGRMLAQFVGDAIENFKKFESASQELSANTKITGRELEYLKDQAKELGPQMGKTGDEMLAAYQAMGSAKSDLTENAAALASVTKEAIILSQAGKIDLAPATELMAGALNQFNAPASDAGRFINAIAAGAQVGSAEIADMTGALKASGTVANAANVSFEQTNGALQSLSTINIKGEQAGTMFRNTLIKLMSSADELNPQIVGLDKSLENLAQQNLSTAELAKLFGTENVVAAQHLMTHRDQVAEFTAALTGTDEAYKMAAINNDTLEFKQKQSEATTANLGVALGEKLSPFIVKAYNAFGVFQSVMGDVIESSTPLFDTFMMLWDVLGSLFGSLGKVVGAFFGLDEKTNGTKVVMQTLTVVFGLVGAAAASLVAVLQLIIDGLLFLDGKITFEQLRNNATNSFNTIKAGLKSTFVDQFKEVEGQAVAAQADLSKKQGTARADEEKKTIDAIVNNEVDTHGKGLTKKEEAENKKRADKILKENEAAKRIADQQIEATEKANKEIEKMAIAAITDETKRKVAQMAFELEDKIATNRKSKADDLVKLNYEIALREKFKTDTEKLEADARAKAVAEEKKKLDEISKLEEAARTERQNREYATSKAVIENALSNERLSISQRQKLKLDLIDLEHRHEIQRIEDTAAKERAKALETSNQLIKLAGDDSAKKKQILDELDATTRGIDAKLLADKTAANTKHNADTKAAEQQSLAERKANQENFFSAIKALMTGDLTTFMDYLSKKLASEKAMNNERLQNWTEKGLEILNGVKGILELMSVANEEYLKVQIGRNNRERDDKIRKLQQQYEKGLIDKVTYETGVANINTQADAKEKELKMKAWRRDQAGQITMAVINGAAAALKSLATMGWPLGLVGVAAAAASTIAQIAIIKAQAPPTFARGGYLRNGGVPDGPRHGSQYGQSGIALTRRDTGEEVGEMEGGEPVMILSRNTYKNNGRIIDKLLDSSLHRNGAPVFAERGSVFGGDGGSYQDYLEPLQGGRCTCSAARRRRPRPKRR</sequence>
<feature type="coiled-coil region" evidence="2">
    <location>
        <begin position="22"/>
        <end position="66"/>
    </location>
</feature>
<evidence type="ECO:0000259" key="4">
    <source>
        <dbReference type="Pfam" id="PF10145"/>
    </source>
</evidence>
<dbReference type="Proteomes" id="UP000479293">
    <property type="component" value="Unassembled WGS sequence"/>
</dbReference>
<name>A0A7C9FQE6_9BACT</name>
<dbReference type="PANTHER" id="PTHR37813">
    <property type="entry name" value="FELS-2 PROPHAGE PROTEIN"/>
    <property type="match status" value="1"/>
</dbReference>
<keyword evidence="2" id="KW-0175">Coiled coil</keyword>
<feature type="transmembrane region" description="Helical" evidence="3">
    <location>
        <begin position="1014"/>
        <end position="1033"/>
    </location>
</feature>
<dbReference type="RefSeq" id="WP_152765219.1">
    <property type="nucleotide sequence ID" value="NZ_WHLY01000002.1"/>
</dbReference>
<dbReference type="AlphaFoldDB" id="A0A7C9FQE6"/>
<dbReference type="PANTHER" id="PTHR37813:SF1">
    <property type="entry name" value="FELS-2 PROPHAGE PROTEIN"/>
    <property type="match status" value="1"/>
</dbReference>
<dbReference type="Pfam" id="PF10145">
    <property type="entry name" value="PhageMin_Tail"/>
    <property type="match status" value="1"/>
</dbReference>
<comment type="caution">
    <text evidence="5">The sequence shown here is derived from an EMBL/GenBank/DDBJ whole genome shotgun (WGS) entry which is preliminary data.</text>
</comment>
<dbReference type="EMBL" id="WHLY01000002">
    <property type="protein sequence ID" value="MPR36911.1"/>
    <property type="molecule type" value="Genomic_DNA"/>
</dbReference>
<evidence type="ECO:0000256" key="2">
    <source>
        <dbReference type="SAM" id="Coils"/>
    </source>
</evidence>
<organism evidence="5 6">
    <name type="scientific">Salmonirosea aquatica</name>
    <dbReference type="NCBI Taxonomy" id="2654236"/>
    <lineage>
        <taxon>Bacteria</taxon>
        <taxon>Pseudomonadati</taxon>
        <taxon>Bacteroidota</taxon>
        <taxon>Cytophagia</taxon>
        <taxon>Cytophagales</taxon>
        <taxon>Spirosomataceae</taxon>
        <taxon>Salmonirosea</taxon>
    </lineage>
</organism>
<keyword evidence="1" id="KW-1188">Viral release from host cell</keyword>
<evidence type="ECO:0000313" key="5">
    <source>
        <dbReference type="EMBL" id="MPR36911.1"/>
    </source>
</evidence>
<keyword evidence="6" id="KW-1185">Reference proteome</keyword>
<protein>
    <submittedName>
        <fullName evidence="5">Phage tail tape measure protein</fullName>
    </submittedName>
</protein>
<accession>A0A7C9FQE6</accession>